<dbReference type="InterPro" id="IPR002347">
    <property type="entry name" value="SDR_fam"/>
</dbReference>
<dbReference type="Proteomes" id="UP000466523">
    <property type="component" value="Unassembled WGS sequence"/>
</dbReference>
<dbReference type="EMBL" id="JAACYR010000005">
    <property type="protein sequence ID" value="NDJ87989.1"/>
    <property type="molecule type" value="Genomic_DNA"/>
</dbReference>
<evidence type="ECO:0000256" key="3">
    <source>
        <dbReference type="RuleBase" id="RU000363"/>
    </source>
</evidence>
<evidence type="ECO:0000256" key="1">
    <source>
        <dbReference type="ARBA" id="ARBA00006484"/>
    </source>
</evidence>
<dbReference type="InterPro" id="IPR036291">
    <property type="entry name" value="NAD(P)-bd_dom_sf"/>
</dbReference>
<protein>
    <submittedName>
        <fullName evidence="4">SDR family NAD(P)-dependent oxidoreductase</fullName>
    </submittedName>
</protein>
<accession>A0A7K3L6E9</accession>
<sequence length="290" mass="30443">MEIERLTMELEGKVAIVTGASRGIGAAIAQELGRAGAAVAVFARSTEHSPSKTFSGTIDEVAADVRSQGVEAIAVHGDVSREEDVAAAYEETMGHFGRCDIVVNNAAVSYLAPLLDMSVKRWDLVMGVNIRGPMMMAKAFLPQMIKRGGGHIVNITSADGRLDLETVERLAESIGSTGGSFGADGLDLSKSKLAYGTSKAALNRFTVGLAHETSGTGVAVNALEVHAVTQAVRLSLPDADHSNNELPEAPGQLVAWIAQQPASFTGRILSQPDLLSQLRAKGIVRTKVSP</sequence>
<dbReference type="AlphaFoldDB" id="A0A7K3L6E9"/>
<comment type="similarity">
    <text evidence="1 3">Belongs to the short-chain dehydrogenases/reductases (SDR) family.</text>
</comment>
<dbReference type="PRINTS" id="PR00080">
    <property type="entry name" value="SDRFAMILY"/>
</dbReference>
<proteinExistence type="inferred from homology"/>
<dbReference type="GO" id="GO:0016491">
    <property type="term" value="F:oxidoreductase activity"/>
    <property type="evidence" value="ECO:0007669"/>
    <property type="project" value="UniProtKB-KW"/>
</dbReference>
<keyword evidence="2" id="KW-0560">Oxidoreductase</keyword>
<dbReference type="PANTHER" id="PTHR44196">
    <property type="entry name" value="DEHYDROGENASE/REDUCTASE SDR FAMILY MEMBER 7B"/>
    <property type="match status" value="1"/>
</dbReference>
<reference evidence="4 5" key="1">
    <citation type="submission" date="2020-01" db="EMBL/GenBank/DDBJ databases">
        <authorList>
            <person name="Sanchez-Estrada R."/>
            <person name="Gonzalez-Y-Merchand J.A."/>
            <person name="Rivera-Gutierrez S."/>
        </authorList>
    </citation>
    <scope>NUCLEOTIDE SEQUENCE [LARGE SCALE GENOMIC DNA]</scope>
    <source>
        <strain evidence="4 5">CST 7247</strain>
    </source>
</reference>
<dbReference type="PRINTS" id="PR00081">
    <property type="entry name" value="GDHRDH"/>
</dbReference>
<evidence type="ECO:0000313" key="5">
    <source>
        <dbReference type="Proteomes" id="UP000466523"/>
    </source>
</evidence>
<dbReference type="Gene3D" id="3.40.50.720">
    <property type="entry name" value="NAD(P)-binding Rossmann-like Domain"/>
    <property type="match status" value="1"/>
</dbReference>
<evidence type="ECO:0000313" key="4">
    <source>
        <dbReference type="EMBL" id="NDJ87989.1"/>
    </source>
</evidence>
<dbReference type="GO" id="GO:0016020">
    <property type="term" value="C:membrane"/>
    <property type="evidence" value="ECO:0007669"/>
    <property type="project" value="TreeGrafter"/>
</dbReference>
<dbReference type="RefSeq" id="WP_112683760.1">
    <property type="nucleotide sequence ID" value="NZ_JAACYR010000005.1"/>
</dbReference>
<dbReference type="Pfam" id="PF00106">
    <property type="entry name" value="adh_short"/>
    <property type="match status" value="1"/>
</dbReference>
<name>A0A7K3L6E9_9MYCO</name>
<gene>
    <name evidence="4" type="ORF">GWR20_02275</name>
</gene>
<organism evidence="4 5">
    <name type="scientific">Mycolicibacter kumamotonensis</name>
    <dbReference type="NCBI Taxonomy" id="354243"/>
    <lineage>
        <taxon>Bacteria</taxon>
        <taxon>Bacillati</taxon>
        <taxon>Actinomycetota</taxon>
        <taxon>Actinomycetes</taxon>
        <taxon>Mycobacteriales</taxon>
        <taxon>Mycobacteriaceae</taxon>
        <taxon>Mycolicibacter</taxon>
    </lineage>
</organism>
<comment type="caution">
    <text evidence="4">The sequence shown here is derived from an EMBL/GenBank/DDBJ whole genome shotgun (WGS) entry which is preliminary data.</text>
</comment>
<evidence type="ECO:0000256" key="2">
    <source>
        <dbReference type="ARBA" id="ARBA00023002"/>
    </source>
</evidence>
<dbReference type="SUPFAM" id="SSF51735">
    <property type="entry name" value="NAD(P)-binding Rossmann-fold domains"/>
    <property type="match status" value="1"/>
</dbReference>
<dbReference type="PANTHER" id="PTHR44196:SF1">
    <property type="entry name" value="DEHYDROGENASE_REDUCTASE SDR FAMILY MEMBER 7B"/>
    <property type="match status" value="1"/>
</dbReference>